<sequence>MHTGFFREWGIDAAGVQQMPDTLLYTSYLKRVVATRPHAEGLVALLPCYWVYFHVGKCMLRLREELGNSVKRMPAFDAWIDMYAGEVFEQRVNEYIQLVDAACSTASSDTFNEMSNHFITACKLEYMFWDQALALKTWPHFDVI</sequence>
<evidence type="ECO:0000259" key="1">
    <source>
        <dbReference type="Pfam" id="PF03070"/>
    </source>
</evidence>
<dbReference type="Proteomes" id="UP000198406">
    <property type="component" value="Unassembled WGS sequence"/>
</dbReference>
<dbReference type="AlphaFoldDB" id="A0A1Z5KNH9"/>
<gene>
    <name evidence="2" type="ORF">FisN_13Hh185</name>
</gene>
<reference evidence="2 3" key="1">
    <citation type="journal article" date="2015" name="Plant Cell">
        <title>Oil accumulation by the oleaginous diatom Fistulifera solaris as revealed by the genome and transcriptome.</title>
        <authorList>
            <person name="Tanaka T."/>
            <person name="Maeda Y."/>
            <person name="Veluchamy A."/>
            <person name="Tanaka M."/>
            <person name="Abida H."/>
            <person name="Marechal E."/>
            <person name="Bowler C."/>
            <person name="Muto M."/>
            <person name="Sunaga Y."/>
            <person name="Tanaka M."/>
            <person name="Yoshino T."/>
            <person name="Taniguchi T."/>
            <person name="Fukuda Y."/>
            <person name="Nemoto M."/>
            <person name="Matsumoto M."/>
            <person name="Wong P.S."/>
            <person name="Aburatani S."/>
            <person name="Fujibuchi W."/>
        </authorList>
    </citation>
    <scope>NUCLEOTIDE SEQUENCE [LARGE SCALE GENOMIC DNA]</scope>
    <source>
        <strain evidence="2 3">JPCC DA0580</strain>
    </source>
</reference>
<feature type="domain" description="Thiaminase-2/PQQC" evidence="1">
    <location>
        <begin position="2"/>
        <end position="133"/>
    </location>
</feature>
<protein>
    <recommendedName>
        <fullName evidence="1">Thiaminase-2/PQQC domain-containing protein</fullName>
    </recommendedName>
</protein>
<dbReference type="OrthoDB" id="37730at2759"/>
<keyword evidence="3" id="KW-1185">Reference proteome</keyword>
<dbReference type="Pfam" id="PF03070">
    <property type="entry name" value="TENA_THI-4"/>
    <property type="match status" value="1"/>
</dbReference>
<dbReference type="EMBL" id="BDSP01000259">
    <property type="protein sequence ID" value="GAX27717.1"/>
    <property type="molecule type" value="Genomic_DNA"/>
</dbReference>
<dbReference type="PANTHER" id="PTHR43198">
    <property type="entry name" value="BIFUNCTIONAL TH2 PROTEIN"/>
    <property type="match status" value="1"/>
</dbReference>
<name>A0A1Z5KNH9_FISSO</name>
<dbReference type="PANTHER" id="PTHR43198:SF2">
    <property type="entry name" value="SI:CH1073-67J19.1-RELATED"/>
    <property type="match status" value="1"/>
</dbReference>
<organism evidence="2 3">
    <name type="scientific">Fistulifera solaris</name>
    <name type="common">Oleaginous diatom</name>
    <dbReference type="NCBI Taxonomy" id="1519565"/>
    <lineage>
        <taxon>Eukaryota</taxon>
        <taxon>Sar</taxon>
        <taxon>Stramenopiles</taxon>
        <taxon>Ochrophyta</taxon>
        <taxon>Bacillariophyta</taxon>
        <taxon>Bacillariophyceae</taxon>
        <taxon>Bacillariophycidae</taxon>
        <taxon>Naviculales</taxon>
        <taxon>Naviculaceae</taxon>
        <taxon>Fistulifera</taxon>
    </lineage>
</organism>
<dbReference type="InterPro" id="IPR016084">
    <property type="entry name" value="Haem_Oase-like_multi-hlx"/>
</dbReference>
<dbReference type="SUPFAM" id="SSF48613">
    <property type="entry name" value="Heme oxygenase-like"/>
    <property type="match status" value="1"/>
</dbReference>
<dbReference type="InterPro" id="IPR050967">
    <property type="entry name" value="Thiamine_Salvage_TenA"/>
</dbReference>
<dbReference type="Gene3D" id="1.20.910.10">
    <property type="entry name" value="Heme oxygenase-like"/>
    <property type="match status" value="1"/>
</dbReference>
<dbReference type="GO" id="GO:0005829">
    <property type="term" value="C:cytosol"/>
    <property type="evidence" value="ECO:0007669"/>
    <property type="project" value="TreeGrafter"/>
</dbReference>
<accession>A0A1Z5KNH9</accession>
<evidence type="ECO:0000313" key="3">
    <source>
        <dbReference type="Proteomes" id="UP000198406"/>
    </source>
</evidence>
<dbReference type="InterPro" id="IPR004305">
    <property type="entry name" value="Thiaminase-2/PQQC"/>
</dbReference>
<proteinExistence type="predicted"/>
<dbReference type="GO" id="GO:0006772">
    <property type="term" value="P:thiamine metabolic process"/>
    <property type="evidence" value="ECO:0007669"/>
    <property type="project" value="UniProtKB-ARBA"/>
</dbReference>
<comment type="caution">
    <text evidence="2">The sequence shown here is derived from an EMBL/GenBank/DDBJ whole genome shotgun (WGS) entry which is preliminary data.</text>
</comment>
<dbReference type="InParanoid" id="A0A1Z5KNH9"/>
<evidence type="ECO:0000313" key="2">
    <source>
        <dbReference type="EMBL" id="GAX27717.1"/>
    </source>
</evidence>